<dbReference type="GO" id="GO:0046872">
    <property type="term" value="F:metal ion binding"/>
    <property type="evidence" value="ECO:0007669"/>
    <property type="project" value="UniProtKB-KW"/>
</dbReference>
<dbReference type="AlphaFoldDB" id="A0A919H242"/>
<dbReference type="RefSeq" id="WP_031140848.1">
    <property type="nucleotide sequence ID" value="NZ_BNEE01000006.1"/>
</dbReference>
<dbReference type="InterPro" id="IPR036412">
    <property type="entry name" value="HAD-like_sf"/>
</dbReference>
<proteinExistence type="inferred from homology"/>
<dbReference type="InterPro" id="IPR023198">
    <property type="entry name" value="PGP-like_dom2"/>
</dbReference>
<dbReference type="GO" id="GO:0016787">
    <property type="term" value="F:hydrolase activity"/>
    <property type="evidence" value="ECO:0007669"/>
    <property type="project" value="UniProtKB-KW"/>
</dbReference>
<dbReference type="SFLD" id="SFLDG01129">
    <property type="entry name" value="C1.5:_HAD__Beta-PGM__Phosphata"/>
    <property type="match status" value="1"/>
</dbReference>
<dbReference type="InterPro" id="IPR051600">
    <property type="entry name" value="Beta-PGM-like"/>
</dbReference>
<evidence type="ECO:0000313" key="7">
    <source>
        <dbReference type="Proteomes" id="UP000600026"/>
    </source>
</evidence>
<dbReference type="Pfam" id="PF00702">
    <property type="entry name" value="Hydrolase"/>
    <property type="match status" value="1"/>
</dbReference>
<dbReference type="Gene3D" id="1.10.150.240">
    <property type="entry name" value="Putative phosphatase, domain 2"/>
    <property type="match status" value="1"/>
</dbReference>
<dbReference type="Proteomes" id="UP000600026">
    <property type="component" value="Unassembled WGS sequence"/>
</dbReference>
<evidence type="ECO:0000256" key="4">
    <source>
        <dbReference type="ARBA" id="ARBA00022842"/>
    </source>
</evidence>
<dbReference type="InterPro" id="IPR006439">
    <property type="entry name" value="HAD-SF_hydro_IA"/>
</dbReference>
<keyword evidence="5" id="KW-0119">Carbohydrate metabolism</keyword>
<evidence type="ECO:0000256" key="3">
    <source>
        <dbReference type="ARBA" id="ARBA00022723"/>
    </source>
</evidence>
<organism evidence="6 7">
    <name type="scientific">Streptomyces xanthophaeus</name>
    <dbReference type="NCBI Taxonomy" id="67385"/>
    <lineage>
        <taxon>Bacteria</taxon>
        <taxon>Bacillati</taxon>
        <taxon>Actinomycetota</taxon>
        <taxon>Actinomycetes</taxon>
        <taxon>Kitasatosporales</taxon>
        <taxon>Streptomycetaceae</taxon>
        <taxon>Streptomyces</taxon>
    </lineage>
</organism>
<reference evidence="6" key="1">
    <citation type="submission" date="2020-09" db="EMBL/GenBank/DDBJ databases">
        <title>Whole genome shotgun sequence of Streptomyces xanthophaeus NBRC 12829.</title>
        <authorList>
            <person name="Komaki H."/>
            <person name="Tamura T."/>
        </authorList>
    </citation>
    <scope>NUCLEOTIDE SEQUENCE</scope>
    <source>
        <strain evidence="6">NBRC 12829</strain>
    </source>
</reference>
<evidence type="ECO:0000313" key="6">
    <source>
        <dbReference type="EMBL" id="GHI86019.1"/>
    </source>
</evidence>
<dbReference type="SUPFAM" id="SSF56784">
    <property type="entry name" value="HAD-like"/>
    <property type="match status" value="1"/>
</dbReference>
<keyword evidence="7" id="KW-1185">Reference proteome</keyword>
<comment type="cofactor">
    <cofactor evidence="1">
        <name>Mg(2+)</name>
        <dbReference type="ChEBI" id="CHEBI:18420"/>
    </cofactor>
</comment>
<dbReference type="InterPro" id="IPR023214">
    <property type="entry name" value="HAD_sf"/>
</dbReference>
<dbReference type="SFLD" id="SFLDS00003">
    <property type="entry name" value="Haloacid_Dehalogenase"/>
    <property type="match status" value="1"/>
</dbReference>
<evidence type="ECO:0000256" key="2">
    <source>
        <dbReference type="ARBA" id="ARBA00006171"/>
    </source>
</evidence>
<dbReference type="EMBL" id="BNEE01000006">
    <property type="protein sequence ID" value="GHI86019.1"/>
    <property type="molecule type" value="Genomic_DNA"/>
</dbReference>
<protein>
    <submittedName>
        <fullName evidence="6">Hydrolase</fullName>
    </submittedName>
</protein>
<evidence type="ECO:0000256" key="1">
    <source>
        <dbReference type="ARBA" id="ARBA00001946"/>
    </source>
</evidence>
<dbReference type="Gene3D" id="3.40.50.1000">
    <property type="entry name" value="HAD superfamily/HAD-like"/>
    <property type="match status" value="1"/>
</dbReference>
<keyword evidence="6" id="KW-0378">Hydrolase</keyword>
<name>A0A919H242_9ACTN</name>
<dbReference type="NCBIfam" id="TIGR01509">
    <property type="entry name" value="HAD-SF-IA-v3"/>
    <property type="match status" value="1"/>
</dbReference>
<comment type="similarity">
    <text evidence="2">Belongs to the HAD-like hydrolase superfamily. CbbY/CbbZ/Gph/YieH family.</text>
</comment>
<accession>A0A919H242</accession>
<evidence type="ECO:0000256" key="5">
    <source>
        <dbReference type="ARBA" id="ARBA00023277"/>
    </source>
</evidence>
<sequence>MSTLRAVVLDTDGVLLDSAALHAAAWKSAFDGCLDTWAAAAGHAAQPPFDAQREYRELVDGKPRLDGALAFLSARGIELPPGDAAEPPGCGTAWAVAARKERAFTQALQAGAVEAFPEVRPALEALRAQGMRCAAVSASRHARPLLECAAITPLVDVLVDGTDADRLTLAGKPDPALFLEAVRRLHVDPADAAMVEDALAGVEAGRRGHFGLVIGLDRSGGMSAAEAMRDRGADVVLPDLTAVVGTVAGARP</sequence>
<comment type="caution">
    <text evidence="6">The sequence shown here is derived from an EMBL/GenBank/DDBJ whole genome shotgun (WGS) entry which is preliminary data.</text>
</comment>
<dbReference type="PANTHER" id="PTHR46193:SF18">
    <property type="entry name" value="HEXITOL PHOSPHATASE B"/>
    <property type="match status" value="1"/>
</dbReference>
<keyword evidence="4" id="KW-0460">Magnesium</keyword>
<keyword evidence="3" id="KW-0479">Metal-binding</keyword>
<gene>
    <name evidence="6" type="ORF">Sxan_33830</name>
</gene>
<dbReference type="PANTHER" id="PTHR46193">
    <property type="entry name" value="6-PHOSPHOGLUCONATE PHOSPHATASE"/>
    <property type="match status" value="1"/>
</dbReference>